<protein>
    <submittedName>
        <fullName evidence="2">Uncharacterized protein</fullName>
    </submittedName>
</protein>
<dbReference type="AlphaFoldDB" id="A0A1C7P940"/>
<evidence type="ECO:0000313" key="2">
    <source>
        <dbReference type="EMBL" id="SEH94099.1"/>
    </source>
</evidence>
<organism evidence="2 3">
    <name type="scientific">Akkermansia glycaniphila</name>
    <dbReference type="NCBI Taxonomy" id="1679444"/>
    <lineage>
        <taxon>Bacteria</taxon>
        <taxon>Pseudomonadati</taxon>
        <taxon>Verrucomicrobiota</taxon>
        <taxon>Verrucomicrobiia</taxon>
        <taxon>Verrucomicrobiales</taxon>
        <taxon>Akkermansiaceae</taxon>
        <taxon>Akkermansia</taxon>
    </lineage>
</organism>
<reference evidence="3" key="1">
    <citation type="submission" date="2016-09" db="EMBL/GenBank/DDBJ databases">
        <authorList>
            <person name="Koehorst J."/>
        </authorList>
    </citation>
    <scope>NUCLEOTIDE SEQUENCE [LARGE SCALE GENOMIC DNA]</scope>
</reference>
<feature type="chain" id="PRO_5014266443" evidence="1">
    <location>
        <begin position="25"/>
        <end position="186"/>
    </location>
</feature>
<keyword evidence="3" id="KW-1185">Reference proteome</keyword>
<gene>
    <name evidence="2" type="ORF">PYTT_1916</name>
</gene>
<proteinExistence type="predicted"/>
<dbReference type="Proteomes" id="UP000176204">
    <property type="component" value="Chromosome I"/>
</dbReference>
<accession>A0A1C7P940</accession>
<dbReference type="PROSITE" id="PS51257">
    <property type="entry name" value="PROKAR_LIPOPROTEIN"/>
    <property type="match status" value="1"/>
</dbReference>
<feature type="signal peptide" evidence="1">
    <location>
        <begin position="1"/>
        <end position="24"/>
    </location>
</feature>
<dbReference type="STRING" id="1679444.PYTT_1916"/>
<evidence type="ECO:0000313" key="3">
    <source>
        <dbReference type="Proteomes" id="UP000176204"/>
    </source>
</evidence>
<name>A0A1C7P940_9BACT</name>
<dbReference type="EMBL" id="LT629973">
    <property type="protein sequence ID" value="SEH94099.1"/>
    <property type="molecule type" value="Genomic_DNA"/>
</dbReference>
<dbReference type="KEGG" id="agl:PYTT_1916"/>
<sequence length="186" mass="20977">MKPIHTLGTITLLACTLVTVPSMAQTPQTVAPAPAEEITQQQAIARAILHSLTLNVKYHTVMNLPRADCEKKLAEETILNGCPDDFRKFYKEMLANWYNTARTYDMDAAGIKEDELLAKYGLTSYGNIARHFKKLLRKSEETIPQSQLETMSMQERKKIAEHSLNKLAESIIQVRFDITPMLVPAT</sequence>
<keyword evidence="1" id="KW-0732">Signal</keyword>
<evidence type="ECO:0000256" key="1">
    <source>
        <dbReference type="SAM" id="SignalP"/>
    </source>
</evidence>